<dbReference type="NCBIfam" id="TIGR01733">
    <property type="entry name" value="AA-adenyl-dom"/>
    <property type="match status" value="1"/>
</dbReference>
<dbReference type="GO" id="GO:0043041">
    <property type="term" value="P:amino acid activation for nonribosomal peptide biosynthetic process"/>
    <property type="evidence" value="ECO:0007669"/>
    <property type="project" value="TreeGrafter"/>
</dbReference>
<dbReference type="FunFam" id="3.40.50.12780:FF:000012">
    <property type="entry name" value="Non-ribosomal peptide synthetase"/>
    <property type="match status" value="1"/>
</dbReference>
<dbReference type="PROSITE" id="PS50042">
    <property type="entry name" value="CNMP_BINDING_3"/>
    <property type="match status" value="1"/>
</dbReference>
<dbReference type="FunFam" id="2.30.38.10:FF:000001">
    <property type="entry name" value="Non-ribosomal peptide synthetase PvdI"/>
    <property type="match status" value="1"/>
</dbReference>
<dbReference type="Pfam" id="PF00550">
    <property type="entry name" value="PP-binding"/>
    <property type="match status" value="1"/>
</dbReference>
<dbReference type="InterPro" id="IPR009081">
    <property type="entry name" value="PP-bd_ACP"/>
</dbReference>
<dbReference type="InterPro" id="IPR045851">
    <property type="entry name" value="AMP-bd_C_sf"/>
</dbReference>
<keyword evidence="3" id="KW-0596">Phosphopantetheine</keyword>
<dbReference type="SUPFAM" id="SSF53474">
    <property type="entry name" value="alpha/beta-Hydrolases"/>
    <property type="match status" value="1"/>
</dbReference>
<dbReference type="InterPro" id="IPR020802">
    <property type="entry name" value="TesA-like"/>
</dbReference>
<dbReference type="FunFam" id="1.10.1200.10:FF:000005">
    <property type="entry name" value="Nonribosomal peptide synthetase 1"/>
    <property type="match status" value="1"/>
</dbReference>
<reference evidence="7 8" key="1">
    <citation type="submission" date="2017-04" db="EMBL/GenBank/DDBJ databases">
        <authorList>
            <person name="Afonso C.L."/>
            <person name="Miller P.J."/>
            <person name="Scott M.A."/>
            <person name="Spackman E."/>
            <person name="Goraichik I."/>
            <person name="Dimitrov K.M."/>
            <person name="Suarez D.L."/>
            <person name="Swayne D.E."/>
        </authorList>
    </citation>
    <scope>NUCLEOTIDE SEQUENCE [LARGE SCALE GENOMIC DNA]</scope>
    <source>
        <strain evidence="7 8">DSM 23236</strain>
    </source>
</reference>
<evidence type="ECO:0000256" key="4">
    <source>
        <dbReference type="ARBA" id="ARBA00022553"/>
    </source>
</evidence>
<dbReference type="Pfam" id="PF00668">
    <property type="entry name" value="Condensation"/>
    <property type="match status" value="1"/>
</dbReference>
<dbReference type="PANTHER" id="PTHR45527">
    <property type="entry name" value="NONRIBOSOMAL PEPTIDE SYNTHETASE"/>
    <property type="match status" value="1"/>
</dbReference>
<gene>
    <name evidence="7" type="ORF">SAMN02745857_01581</name>
</gene>
<comment type="cofactor">
    <cofactor evidence="1">
        <name>pantetheine 4'-phosphate</name>
        <dbReference type="ChEBI" id="CHEBI:47942"/>
    </cofactor>
</comment>
<dbReference type="GO" id="GO:0003824">
    <property type="term" value="F:catalytic activity"/>
    <property type="evidence" value="ECO:0007669"/>
    <property type="project" value="InterPro"/>
</dbReference>
<dbReference type="STRING" id="1121001.SAMN02745857_01581"/>
<dbReference type="InterPro" id="IPR006162">
    <property type="entry name" value="Ppantetheine_attach_site"/>
</dbReference>
<keyword evidence="4" id="KW-0597">Phosphoprotein</keyword>
<dbReference type="InterPro" id="IPR001031">
    <property type="entry name" value="Thioesterase"/>
</dbReference>
<dbReference type="Pfam" id="PF00975">
    <property type="entry name" value="Thioesterase"/>
    <property type="match status" value="1"/>
</dbReference>
<dbReference type="InterPro" id="IPR029058">
    <property type="entry name" value="AB_hydrolase_fold"/>
</dbReference>
<feature type="domain" description="Carrier" evidence="6">
    <location>
        <begin position="973"/>
        <end position="1048"/>
    </location>
</feature>
<dbReference type="SUPFAM" id="SSF47336">
    <property type="entry name" value="ACP-like"/>
    <property type="match status" value="1"/>
</dbReference>
<dbReference type="InterPro" id="IPR023213">
    <property type="entry name" value="CAT-like_dom_sf"/>
</dbReference>
<dbReference type="PROSITE" id="PS50075">
    <property type="entry name" value="CARRIER"/>
    <property type="match status" value="1"/>
</dbReference>
<dbReference type="GO" id="GO:0044550">
    <property type="term" value="P:secondary metabolite biosynthetic process"/>
    <property type="evidence" value="ECO:0007669"/>
    <property type="project" value="UniProtKB-ARBA"/>
</dbReference>
<dbReference type="Pfam" id="PF13193">
    <property type="entry name" value="AMP-binding_C"/>
    <property type="match status" value="1"/>
</dbReference>
<dbReference type="Gene3D" id="3.30.300.30">
    <property type="match status" value="1"/>
</dbReference>
<dbReference type="PANTHER" id="PTHR45527:SF1">
    <property type="entry name" value="FATTY ACID SYNTHASE"/>
    <property type="match status" value="1"/>
</dbReference>
<dbReference type="OrthoDB" id="5480912at2"/>
<organism evidence="7 8">
    <name type="scientific">Andreprevotia lacus DSM 23236</name>
    <dbReference type="NCBI Taxonomy" id="1121001"/>
    <lineage>
        <taxon>Bacteria</taxon>
        <taxon>Pseudomonadati</taxon>
        <taxon>Pseudomonadota</taxon>
        <taxon>Betaproteobacteria</taxon>
        <taxon>Neisseriales</taxon>
        <taxon>Chitinibacteraceae</taxon>
        <taxon>Andreprevotia</taxon>
    </lineage>
</organism>
<dbReference type="PROSITE" id="PS00455">
    <property type="entry name" value="AMP_BINDING"/>
    <property type="match status" value="1"/>
</dbReference>
<keyword evidence="8" id="KW-1185">Reference proteome</keyword>
<evidence type="ECO:0000256" key="1">
    <source>
        <dbReference type="ARBA" id="ARBA00001957"/>
    </source>
</evidence>
<dbReference type="CDD" id="cd19544">
    <property type="entry name" value="E-C_NRPS"/>
    <property type="match status" value="1"/>
</dbReference>
<name>A0A1W1XIP3_9NEIS</name>
<dbReference type="Gene3D" id="3.40.50.1820">
    <property type="entry name" value="alpha/beta hydrolase"/>
    <property type="match status" value="1"/>
</dbReference>
<dbReference type="GO" id="GO:0031177">
    <property type="term" value="F:phosphopantetheine binding"/>
    <property type="evidence" value="ECO:0007669"/>
    <property type="project" value="InterPro"/>
</dbReference>
<proteinExistence type="inferred from homology"/>
<accession>A0A1W1XIP3</accession>
<dbReference type="SUPFAM" id="SSF52777">
    <property type="entry name" value="CoA-dependent acyltransferases"/>
    <property type="match status" value="2"/>
</dbReference>
<dbReference type="FunFam" id="3.30.300.30:FF:000010">
    <property type="entry name" value="Enterobactin synthetase component F"/>
    <property type="match status" value="1"/>
</dbReference>
<feature type="domain" description="Cyclic nucleotide-binding" evidence="5">
    <location>
        <begin position="962"/>
        <end position="1005"/>
    </location>
</feature>
<dbReference type="Gene3D" id="2.30.38.10">
    <property type="entry name" value="Luciferase, Domain 3"/>
    <property type="match status" value="1"/>
</dbReference>
<dbReference type="Gene3D" id="3.30.559.30">
    <property type="entry name" value="Nonribosomal peptide synthetase, condensation domain"/>
    <property type="match status" value="1"/>
</dbReference>
<dbReference type="PROSITE" id="PS00012">
    <property type="entry name" value="PHOSPHOPANTETHEINE"/>
    <property type="match status" value="1"/>
</dbReference>
<evidence type="ECO:0000259" key="6">
    <source>
        <dbReference type="PROSITE" id="PS50075"/>
    </source>
</evidence>
<evidence type="ECO:0000256" key="2">
    <source>
        <dbReference type="ARBA" id="ARBA00006432"/>
    </source>
</evidence>
<dbReference type="SMART" id="SM00824">
    <property type="entry name" value="PKS_TE"/>
    <property type="match status" value="1"/>
</dbReference>
<dbReference type="SMART" id="SM00823">
    <property type="entry name" value="PKS_PP"/>
    <property type="match status" value="1"/>
</dbReference>
<dbReference type="InterPro" id="IPR000595">
    <property type="entry name" value="cNMP-bd_dom"/>
</dbReference>
<dbReference type="Proteomes" id="UP000192761">
    <property type="component" value="Unassembled WGS sequence"/>
</dbReference>
<dbReference type="InterPro" id="IPR001242">
    <property type="entry name" value="Condensation_dom"/>
</dbReference>
<dbReference type="Gene3D" id="3.40.50.980">
    <property type="match status" value="2"/>
</dbReference>
<sequence length="1335" mass="144790">AGNVQDIYPLAPLQEGILFHHLMDSDGDAYLLPSLYGFASKAQLERVLAALQQVINRHDILRTRLAWDGLSQPVQVVLRQVQLPVVELELDPQQVAEVQLQERFDPAHTRIAIDEAPLLRCHIAEEAGSGRWLLHVLAHHLVIDHTTVELLLNEAQQIEAGRVAELPAPLPFRNFVAQARLGVSAQEHEDFFRKMLGDVDEPTAPFGMLDVQSDGLDIDEAHLLLEGELTAALRNQARARGVSVASLMHLAWALVLARTTGRDDVVFGTVLFGRLQGGAQADRVLGMFINTLPVRVQLTGLGVADALKQTHQLLAQLLRHEHAPLALAQRCSAVGPLAPLFTALLNYRHTPLETDFEAAVAESGAAVPTAEELVEEISARERTNYPLGLSVDDLGQAIVLTAQVAAPVTAQQVCELMNGALQAVVSALQQTPSQAVAELDVLPAAQRDLLVARWNDTEAPFADTQCLHELFEQQAALRPDALALVHGDIELSYGELNAAANRLARHLRARGLQTEGRVALFAERGVALVQAILAVHKAGGAYVPLDPAYPEERLVYMLRDSAPQLVLSCGGHYPDVLEQAGVEDTRVIDLLADQASWAGEATANLPAAEVGLTPRSLAYVIYTSGSTGQPKGVMNAHRGLTNLVQAQIDAFGVTANSRVLQFASPSFDASISEVGMALACGAALCLAPRDAMMPGRPLLQTLHQKRISHVTLPPSALPVCEAEHDLPFHAETLIVAGEAIQPKDANRWSEGRRLINAYGPTEAAVCATTHLCQPEPLASVVPIGKPIANVRVYLLDARLRPVPLHAAGELYIGGVGVARGYLNQPGMTAERFIRDPFSNDPSARLYKTGDLGRWRADGAIEYLGRNDFQVKVRGFRIELGEIEARLSHCPEIQEVAVLAREDVAGDKRLVAYYVGAASVEALRAYALDNLPQHMVPQLYVQLARMPLTPNGKLDRKALPAPEQGDYGSRAYVAPQGETEIAMAGLWAAVLQLEQIGRDDSFFELGGHSLLAVQLLSRVRQHFAVDVPLMLLFLKPTLAEFSAAIAADQLALHAGALLTKLREGNDELPLFFIHALEGNVGYAADLAQWLAPGLPVYGLNAMGLNEGEMPLRSIETMATRYLQAVRQAQPQGPYRLASWSAGGKVAYEMAHQLQQAGEVVEFLGLVDTLFQNQAMSDELNKWLSDPAQASEAERDRAMLLLNLQHVIGLPQKKVKQLAQLPTVDDILAAVAGEFDEQELQEIDMYKRNNAMQSAFVEAVSAYQPPHNSVPVHLFAATDSQRKDKSLGWAPLLQGRLSIVPVKGNHQSIMQTPRIAVLGQVLSAALPRQSAAVVVEA</sequence>
<comment type="similarity">
    <text evidence="2">Belongs to the ATP-dependent AMP-binding enzyme family.</text>
</comment>
<dbReference type="InterPro" id="IPR020806">
    <property type="entry name" value="PKS_PP-bd"/>
</dbReference>
<dbReference type="RefSeq" id="WP_139798731.1">
    <property type="nucleotide sequence ID" value="NZ_FWXD01000008.1"/>
</dbReference>
<evidence type="ECO:0000259" key="5">
    <source>
        <dbReference type="PROSITE" id="PS50042"/>
    </source>
</evidence>
<dbReference type="EMBL" id="FWXD01000008">
    <property type="protein sequence ID" value="SMC23368.1"/>
    <property type="molecule type" value="Genomic_DNA"/>
</dbReference>
<dbReference type="InterPro" id="IPR025110">
    <property type="entry name" value="AMP-bd_C"/>
</dbReference>
<dbReference type="InterPro" id="IPR036736">
    <property type="entry name" value="ACP-like_sf"/>
</dbReference>
<evidence type="ECO:0000313" key="8">
    <source>
        <dbReference type="Proteomes" id="UP000192761"/>
    </source>
</evidence>
<protein>
    <submittedName>
        <fullName evidence="7">Amino acid adenylation domain-containing protein</fullName>
    </submittedName>
</protein>
<feature type="non-terminal residue" evidence="7">
    <location>
        <position position="1"/>
    </location>
</feature>
<dbReference type="InterPro" id="IPR020845">
    <property type="entry name" value="AMP-binding_CS"/>
</dbReference>
<evidence type="ECO:0000256" key="3">
    <source>
        <dbReference type="ARBA" id="ARBA00022450"/>
    </source>
</evidence>
<dbReference type="Pfam" id="PF00501">
    <property type="entry name" value="AMP-binding"/>
    <property type="match status" value="1"/>
</dbReference>
<dbReference type="InterPro" id="IPR000873">
    <property type="entry name" value="AMP-dep_synth/lig_dom"/>
</dbReference>
<dbReference type="GO" id="GO:0005737">
    <property type="term" value="C:cytoplasm"/>
    <property type="evidence" value="ECO:0007669"/>
    <property type="project" value="TreeGrafter"/>
</dbReference>
<evidence type="ECO:0000313" key="7">
    <source>
        <dbReference type="EMBL" id="SMC23368.1"/>
    </source>
</evidence>
<dbReference type="Gene3D" id="3.30.559.10">
    <property type="entry name" value="Chloramphenicol acetyltransferase-like domain"/>
    <property type="match status" value="1"/>
</dbReference>
<dbReference type="FunFam" id="3.40.50.980:FF:000001">
    <property type="entry name" value="Non-ribosomal peptide synthetase"/>
    <property type="match status" value="1"/>
</dbReference>
<dbReference type="InterPro" id="IPR010071">
    <property type="entry name" value="AA_adenyl_dom"/>
</dbReference>
<dbReference type="Gene3D" id="1.10.1200.10">
    <property type="entry name" value="ACP-like"/>
    <property type="match status" value="1"/>
</dbReference>
<dbReference type="SUPFAM" id="SSF56801">
    <property type="entry name" value="Acetyl-CoA synthetase-like"/>
    <property type="match status" value="1"/>
</dbReference>